<dbReference type="Pfam" id="PF07504">
    <property type="entry name" value="FTP"/>
    <property type="match status" value="1"/>
</dbReference>
<proteinExistence type="inferred from homology"/>
<dbReference type="EMBL" id="KZ302431">
    <property type="protein sequence ID" value="PFH45330.1"/>
    <property type="molecule type" value="Genomic_DNA"/>
</dbReference>
<evidence type="ECO:0000256" key="9">
    <source>
        <dbReference type="ARBA" id="ARBA00023049"/>
    </source>
</evidence>
<evidence type="ECO:0000256" key="10">
    <source>
        <dbReference type="ARBA" id="ARBA00023145"/>
    </source>
</evidence>
<dbReference type="InterPro" id="IPR050371">
    <property type="entry name" value="Fungal_virulence_M36"/>
</dbReference>
<evidence type="ECO:0000256" key="7">
    <source>
        <dbReference type="ARBA" id="ARBA00022801"/>
    </source>
</evidence>
<keyword evidence="9 13" id="KW-0482">Metalloprotease</keyword>
<name>A0A2A9NC79_9AGAR</name>
<dbReference type="InterPro" id="IPR027268">
    <property type="entry name" value="Peptidase_M4/M1_CTD_sf"/>
</dbReference>
<keyword evidence="7 13" id="KW-0378">Hydrolase</keyword>
<dbReference type="PANTHER" id="PTHR33478:SF1">
    <property type="entry name" value="EXTRACELLULAR METALLOPROTEINASE MEP"/>
    <property type="match status" value="1"/>
</dbReference>
<accession>A0A2A9NC79</accession>
<evidence type="ECO:0000256" key="2">
    <source>
        <dbReference type="ARBA" id="ARBA00006006"/>
    </source>
</evidence>
<feature type="chain" id="PRO_5011822351" description="Extracellular metalloproteinase" evidence="13">
    <location>
        <begin position="26"/>
        <end position="619"/>
    </location>
</feature>
<comment type="similarity">
    <text evidence="2 13">Belongs to the peptidase M36 family.</text>
</comment>
<evidence type="ECO:0000313" key="15">
    <source>
        <dbReference type="EMBL" id="PFH45330.1"/>
    </source>
</evidence>
<evidence type="ECO:0000259" key="14">
    <source>
        <dbReference type="Pfam" id="PF07504"/>
    </source>
</evidence>
<feature type="binding site" evidence="12">
    <location>
        <position position="242"/>
    </location>
    <ligand>
        <name>Zn(2+)</name>
        <dbReference type="ChEBI" id="CHEBI:29105"/>
        <note>catalytic</note>
    </ligand>
</feature>
<feature type="binding site" evidence="12">
    <location>
        <position position="424"/>
    </location>
    <ligand>
        <name>Zn(2+)</name>
        <dbReference type="ChEBI" id="CHEBI:29105"/>
        <note>catalytic</note>
    </ligand>
</feature>
<evidence type="ECO:0000256" key="1">
    <source>
        <dbReference type="ARBA" id="ARBA00004613"/>
    </source>
</evidence>
<keyword evidence="16" id="KW-1185">Reference proteome</keyword>
<evidence type="ECO:0000256" key="3">
    <source>
        <dbReference type="ARBA" id="ARBA00022525"/>
    </source>
</evidence>
<organism evidence="15 16">
    <name type="scientific">Amanita thiersii Skay4041</name>
    <dbReference type="NCBI Taxonomy" id="703135"/>
    <lineage>
        <taxon>Eukaryota</taxon>
        <taxon>Fungi</taxon>
        <taxon>Dikarya</taxon>
        <taxon>Basidiomycota</taxon>
        <taxon>Agaricomycotina</taxon>
        <taxon>Agaricomycetes</taxon>
        <taxon>Agaricomycetidae</taxon>
        <taxon>Agaricales</taxon>
        <taxon>Pluteineae</taxon>
        <taxon>Amanitaceae</taxon>
        <taxon>Amanita</taxon>
    </lineage>
</organism>
<evidence type="ECO:0000256" key="6">
    <source>
        <dbReference type="ARBA" id="ARBA00022729"/>
    </source>
</evidence>
<dbReference type="Proteomes" id="UP000242287">
    <property type="component" value="Unassembled WGS sequence"/>
</dbReference>
<dbReference type="Gene3D" id="3.10.170.10">
    <property type="match status" value="1"/>
</dbReference>
<dbReference type="EC" id="3.4.24.-" evidence="13"/>
<keyword evidence="10 13" id="KW-0865">Zymogen</keyword>
<feature type="active site" evidence="11">
    <location>
        <position position="425"/>
    </location>
</feature>
<evidence type="ECO:0000256" key="4">
    <source>
        <dbReference type="ARBA" id="ARBA00022670"/>
    </source>
</evidence>
<feature type="binding site" evidence="12">
    <location>
        <position position="453"/>
    </location>
    <ligand>
        <name>Zn(2+)</name>
        <dbReference type="ChEBI" id="CHEBI:29105"/>
        <note>catalytic</note>
    </ligand>
</feature>
<dbReference type="OrthoDB" id="3227768at2759"/>
<keyword evidence="6 13" id="KW-0732">Signal</keyword>
<dbReference type="GO" id="GO:0005615">
    <property type="term" value="C:extracellular space"/>
    <property type="evidence" value="ECO:0007669"/>
    <property type="project" value="InterPro"/>
</dbReference>
<dbReference type="PANTHER" id="PTHR33478">
    <property type="entry name" value="EXTRACELLULAR METALLOPROTEINASE MEP"/>
    <property type="match status" value="1"/>
</dbReference>
<evidence type="ECO:0000256" key="5">
    <source>
        <dbReference type="ARBA" id="ARBA00022723"/>
    </source>
</evidence>
<dbReference type="InterPro" id="IPR001842">
    <property type="entry name" value="Peptidase_M36"/>
</dbReference>
<feature type="signal peptide" evidence="13">
    <location>
        <begin position="1"/>
        <end position="25"/>
    </location>
</feature>
<evidence type="ECO:0000256" key="11">
    <source>
        <dbReference type="PIRSR" id="PIRSR601842-1"/>
    </source>
</evidence>
<keyword evidence="8 12" id="KW-0862">Zinc</keyword>
<reference evidence="15 16" key="1">
    <citation type="submission" date="2014-02" db="EMBL/GenBank/DDBJ databases">
        <title>Transposable element dynamics among asymbiotic and ectomycorrhizal Amanita fungi.</title>
        <authorList>
            <consortium name="DOE Joint Genome Institute"/>
            <person name="Hess J."/>
            <person name="Skrede I."/>
            <person name="Wolfe B."/>
            <person name="LaButti K."/>
            <person name="Ohm R.A."/>
            <person name="Grigoriev I.V."/>
            <person name="Pringle A."/>
        </authorList>
    </citation>
    <scope>NUCLEOTIDE SEQUENCE [LARGE SCALE GENOMIC DNA]</scope>
    <source>
        <strain evidence="15 16">SKay4041</strain>
    </source>
</reference>
<comment type="cofactor">
    <cofactor evidence="12">
        <name>Zn(2+)</name>
        <dbReference type="ChEBI" id="CHEBI:29105"/>
    </cofactor>
    <text evidence="12">Binds 1 zinc ion per subunit.</text>
</comment>
<gene>
    <name evidence="15" type="ORF">AMATHDRAFT_9469</name>
</gene>
<keyword evidence="3 13" id="KW-0964">Secreted</keyword>
<dbReference type="InterPro" id="IPR011096">
    <property type="entry name" value="FTP_domain"/>
</dbReference>
<evidence type="ECO:0000256" key="8">
    <source>
        <dbReference type="ARBA" id="ARBA00022833"/>
    </source>
</evidence>
<evidence type="ECO:0000256" key="12">
    <source>
        <dbReference type="PIRSR" id="PIRSR601842-2"/>
    </source>
</evidence>
<dbReference type="Pfam" id="PF02128">
    <property type="entry name" value="Peptidase_M36"/>
    <property type="match status" value="1"/>
</dbReference>
<dbReference type="CDD" id="cd09596">
    <property type="entry name" value="M36"/>
    <property type="match status" value="1"/>
</dbReference>
<comment type="subcellular location">
    <subcellularLocation>
        <location evidence="1 13">Secreted</location>
    </subcellularLocation>
</comment>
<keyword evidence="5 12" id="KW-0479">Metal-binding</keyword>
<feature type="binding site" evidence="12">
    <location>
        <position position="428"/>
    </location>
    <ligand>
        <name>Zn(2+)</name>
        <dbReference type="ChEBI" id="CHEBI:29105"/>
        <note>catalytic</note>
    </ligand>
</feature>
<evidence type="ECO:0000256" key="13">
    <source>
        <dbReference type="RuleBase" id="RU364017"/>
    </source>
</evidence>
<evidence type="ECO:0000313" key="16">
    <source>
        <dbReference type="Proteomes" id="UP000242287"/>
    </source>
</evidence>
<sequence length="619" mass="67548">MVVFSKTLASQIALFAFLFSGTTEAAPWPAHSKHATHRLRTFGKRGTQVESYFPKSTFKTFGIDGFDDPDSSASSSPGFADSTASGKQTWSLNEASMKFVRSQLSLNSTNLGWKSGYSHKLAKFAYIKQTHDGIPFANAVANVAYNKDNKVISFGSSFVDTKTIAPSTPSLTWASVVPQVEESLGATYNNHTPSLEYFVQSDGSVALTHVLQFQNKEEGTWVQAFVCAHSGKVVSVTDFVAHASYKALPIQDEVFTDGVQLLKDPENLSSSPFGWHSDGTDNTTNTFGNNVAAFKGTSSQNLKFTDESADGLTFDFTYDDSNDPTDPTNLNAARVNGFFVINTMHDIAYKYGFTEEAFNFQFNNFGKGGQDNDGVLLSVQDASGTNNANFATPPDGQSGVCRMFIWDLTTPRRDGAMENDIVVHEMTHGITNRLTGGGTGQCLQTTEAAGMGEGWSDAMAEWVQQDSAEVKDFVMGQYVTNKPQGIRSFPYSTDPKVNPLRFSDVGKLNEVHNIGEVWANMLHNVYAALVQERGFSADFRTNPDTEEGNVVFMRLFMDSLALQPCNPTFVSARDAWIQADANRFNGANKCTLFKAFASRGLGLNAKEDFVDDTTVPAGC</sequence>
<dbReference type="AlphaFoldDB" id="A0A2A9NC79"/>
<dbReference type="SUPFAM" id="SSF55486">
    <property type="entry name" value="Metalloproteases ('zincins'), catalytic domain"/>
    <property type="match status" value="1"/>
</dbReference>
<feature type="domain" description="FTP" evidence="14">
    <location>
        <begin position="126"/>
        <end position="158"/>
    </location>
</feature>
<dbReference type="Gene3D" id="1.10.390.10">
    <property type="entry name" value="Neutral Protease Domain 2"/>
    <property type="match status" value="1"/>
</dbReference>
<protein>
    <recommendedName>
        <fullName evidence="13">Extracellular metalloproteinase</fullName>
        <ecNumber evidence="13">3.4.24.-</ecNumber>
    </recommendedName>
    <alternativeName>
        <fullName evidence="13">Fungalysin</fullName>
    </alternativeName>
</protein>
<dbReference type="GO" id="GO:0004222">
    <property type="term" value="F:metalloendopeptidase activity"/>
    <property type="evidence" value="ECO:0007669"/>
    <property type="project" value="InterPro"/>
</dbReference>
<dbReference type="GO" id="GO:0006508">
    <property type="term" value="P:proteolysis"/>
    <property type="evidence" value="ECO:0007669"/>
    <property type="project" value="UniProtKB-KW"/>
</dbReference>
<keyword evidence="4 13" id="KW-0645">Protease</keyword>
<dbReference type="GO" id="GO:0008270">
    <property type="term" value="F:zinc ion binding"/>
    <property type="evidence" value="ECO:0007669"/>
    <property type="project" value="InterPro"/>
</dbReference>